<evidence type="ECO:0000313" key="10">
    <source>
        <dbReference type="Proteomes" id="UP000639643"/>
    </source>
</evidence>
<keyword evidence="10" id="KW-1185">Reference proteome</keyword>
<reference evidence="9" key="1">
    <citation type="journal article" date="2020" name="Phytopathology">
        <title>Genome Sequence Resources of Colletotrichum truncatum, C. plurivorum, C. musicola, and C. sojae: Four Species Pathogenic to Soybean (Glycine max).</title>
        <authorList>
            <person name="Rogerio F."/>
            <person name="Boufleur T.R."/>
            <person name="Ciampi-Guillardi M."/>
            <person name="Sukno S.A."/>
            <person name="Thon M.R."/>
            <person name="Massola Junior N.S."/>
            <person name="Baroncelli R."/>
        </authorList>
    </citation>
    <scope>NUCLEOTIDE SEQUENCE</scope>
    <source>
        <strain evidence="9">LFN0074</strain>
    </source>
</reference>
<comment type="subcellular location">
    <subcellularLocation>
        <location evidence="1">Membrane</location>
        <topology evidence="1">Multi-pass membrane protein</topology>
    </subcellularLocation>
</comment>
<keyword evidence="4 7" id="KW-0472">Membrane</keyword>
<keyword evidence="3 7" id="KW-1133">Transmembrane helix</keyword>
<feature type="transmembrane region" description="Helical" evidence="7">
    <location>
        <begin position="18"/>
        <end position="39"/>
    </location>
</feature>
<evidence type="ECO:0000259" key="8">
    <source>
        <dbReference type="Pfam" id="PF20684"/>
    </source>
</evidence>
<dbReference type="GO" id="GO:0016020">
    <property type="term" value="C:membrane"/>
    <property type="evidence" value="ECO:0007669"/>
    <property type="project" value="UniProtKB-SubCell"/>
</dbReference>
<dbReference type="OrthoDB" id="10017208at2759"/>
<feature type="transmembrane region" description="Helical" evidence="7">
    <location>
        <begin position="220"/>
        <end position="238"/>
    </location>
</feature>
<proteinExistence type="inferred from homology"/>
<feature type="transmembrane region" description="Helical" evidence="7">
    <location>
        <begin position="142"/>
        <end position="165"/>
    </location>
</feature>
<dbReference type="PANTHER" id="PTHR33048">
    <property type="entry name" value="PTH11-LIKE INTEGRAL MEMBRANE PROTEIN (AFU_ORTHOLOGUE AFUA_5G11245)"/>
    <property type="match status" value="1"/>
</dbReference>
<feature type="region of interest" description="Disordered" evidence="6">
    <location>
        <begin position="292"/>
        <end position="327"/>
    </location>
</feature>
<dbReference type="InterPro" id="IPR049326">
    <property type="entry name" value="Rhodopsin_dom_fungi"/>
</dbReference>
<evidence type="ECO:0000256" key="3">
    <source>
        <dbReference type="ARBA" id="ARBA00022989"/>
    </source>
</evidence>
<dbReference type="Proteomes" id="UP000639643">
    <property type="component" value="Unassembled WGS sequence"/>
</dbReference>
<evidence type="ECO:0000256" key="4">
    <source>
        <dbReference type="ARBA" id="ARBA00023136"/>
    </source>
</evidence>
<evidence type="ECO:0000256" key="6">
    <source>
        <dbReference type="SAM" id="MobiDB-lite"/>
    </source>
</evidence>
<keyword evidence="2 7" id="KW-0812">Transmembrane</keyword>
<feature type="compositionally biased region" description="Polar residues" evidence="6">
    <location>
        <begin position="292"/>
        <end position="306"/>
    </location>
</feature>
<feature type="transmembrane region" description="Helical" evidence="7">
    <location>
        <begin position="185"/>
        <end position="208"/>
    </location>
</feature>
<feature type="transmembrane region" description="Helical" evidence="7">
    <location>
        <begin position="258"/>
        <end position="276"/>
    </location>
</feature>
<gene>
    <name evidence="9" type="ORF">CMUS01_14410</name>
</gene>
<evidence type="ECO:0000313" key="9">
    <source>
        <dbReference type="EMBL" id="KAF6806263.1"/>
    </source>
</evidence>
<dbReference type="PANTHER" id="PTHR33048:SF47">
    <property type="entry name" value="INTEGRAL MEMBRANE PROTEIN-RELATED"/>
    <property type="match status" value="1"/>
</dbReference>
<dbReference type="EMBL" id="WIGM01001033">
    <property type="protein sequence ID" value="KAF6806263.1"/>
    <property type="molecule type" value="Genomic_DNA"/>
</dbReference>
<dbReference type="Pfam" id="PF20684">
    <property type="entry name" value="Fung_rhodopsin"/>
    <property type="match status" value="1"/>
</dbReference>
<name>A0A8H6J4M5_9PEZI</name>
<evidence type="ECO:0000256" key="1">
    <source>
        <dbReference type="ARBA" id="ARBA00004141"/>
    </source>
</evidence>
<protein>
    <recommendedName>
        <fullName evidence="8">Rhodopsin domain-containing protein</fullName>
    </recommendedName>
</protein>
<sequence length="351" mass="39596">MDLPQLTPEQMAEDRSPIVLGVVSMFFVIANGILGLRIWTRIHIVKQTGYDDWAASFSLVRFLASRCPSIYSHETNEYSYAYWVTRFGLGRHMQTLDLETYINFTKCFWCSVVFYGLSHLAFKMAFLLQYYRVLVTHFMRKYYIAAMVLVLSWGISVFVMSIFFCVPIQGFWDHSIPAKCLSQQVLYYVFGACSIITDVIIFILPLPAIFKLQLPRSQKLYLLGIFSLGFFIVAISVFRLQFLTIKPDFSYWNVTPALWSMGELTAAMVCLCLPPLKALAARMGLVSTTQNASSRGRCSRPPTSVTPLAKSVYASPPTSPGEKPSQFGNFAIQEADLDHSEQSTSSSLSPV</sequence>
<evidence type="ECO:0000256" key="7">
    <source>
        <dbReference type="SAM" id="Phobius"/>
    </source>
</evidence>
<feature type="domain" description="Rhodopsin" evidence="8">
    <location>
        <begin position="36"/>
        <end position="281"/>
    </location>
</feature>
<evidence type="ECO:0000256" key="5">
    <source>
        <dbReference type="ARBA" id="ARBA00038359"/>
    </source>
</evidence>
<comment type="caution">
    <text evidence="9">The sequence shown here is derived from an EMBL/GenBank/DDBJ whole genome shotgun (WGS) entry which is preliminary data.</text>
</comment>
<accession>A0A8H6J4M5</accession>
<dbReference type="InterPro" id="IPR052337">
    <property type="entry name" value="SAT4-like"/>
</dbReference>
<organism evidence="9 10">
    <name type="scientific">Colletotrichum musicola</name>
    <dbReference type="NCBI Taxonomy" id="2175873"/>
    <lineage>
        <taxon>Eukaryota</taxon>
        <taxon>Fungi</taxon>
        <taxon>Dikarya</taxon>
        <taxon>Ascomycota</taxon>
        <taxon>Pezizomycotina</taxon>
        <taxon>Sordariomycetes</taxon>
        <taxon>Hypocreomycetidae</taxon>
        <taxon>Glomerellales</taxon>
        <taxon>Glomerellaceae</taxon>
        <taxon>Colletotrichum</taxon>
        <taxon>Colletotrichum orchidearum species complex</taxon>
    </lineage>
</organism>
<dbReference type="AlphaFoldDB" id="A0A8H6J4M5"/>
<comment type="similarity">
    <text evidence="5">Belongs to the SAT4 family.</text>
</comment>
<evidence type="ECO:0000256" key="2">
    <source>
        <dbReference type="ARBA" id="ARBA00022692"/>
    </source>
</evidence>